<evidence type="ECO:0000313" key="3">
    <source>
        <dbReference type="Proteomes" id="UP000561045"/>
    </source>
</evidence>
<evidence type="ECO:0000313" key="2">
    <source>
        <dbReference type="EMBL" id="MBB4013033.1"/>
    </source>
</evidence>
<keyword evidence="3" id="KW-1185">Reference proteome</keyword>
<keyword evidence="1" id="KW-0472">Membrane</keyword>
<dbReference type="InterPro" id="IPR047811">
    <property type="entry name" value="CytC_ox_assmbl_put"/>
</dbReference>
<reference evidence="2 3" key="1">
    <citation type="submission" date="2020-08" db="EMBL/GenBank/DDBJ databases">
        <title>Genomic Encyclopedia of Type Strains, Phase IV (KMG-IV): sequencing the most valuable type-strain genomes for metagenomic binning, comparative biology and taxonomic classification.</title>
        <authorList>
            <person name="Goeker M."/>
        </authorList>
    </citation>
    <scope>NUCLEOTIDE SEQUENCE [LARGE SCALE GENOMIC DNA]</scope>
    <source>
        <strain evidence="2 3">DSM 106739</strain>
    </source>
</reference>
<keyword evidence="1" id="KW-1133">Transmembrane helix</keyword>
<dbReference type="NCBIfam" id="NF038351">
    <property type="entry name" value="cyt_ox_assem_30"/>
    <property type="match status" value="1"/>
</dbReference>
<protein>
    <submittedName>
        <fullName evidence="2">Uncharacterized protein</fullName>
    </submittedName>
</protein>
<dbReference type="RefSeq" id="WP_221229527.1">
    <property type="nucleotide sequence ID" value="NZ_BAABLE010000011.1"/>
</dbReference>
<sequence length="38" mass="4209">MDRKSALRNNRRTALTLGAVAVAFFVAALLKQWLVLHG</sequence>
<name>A0A840BK86_9RHOO</name>
<evidence type="ECO:0000256" key="1">
    <source>
        <dbReference type="SAM" id="Phobius"/>
    </source>
</evidence>
<proteinExistence type="predicted"/>
<dbReference type="EMBL" id="JACIET010000001">
    <property type="protein sequence ID" value="MBB4013033.1"/>
    <property type="molecule type" value="Genomic_DNA"/>
</dbReference>
<keyword evidence="1" id="KW-0812">Transmembrane</keyword>
<dbReference type="AlphaFoldDB" id="A0A840BK86"/>
<comment type="caution">
    <text evidence="2">The sequence shown here is derived from an EMBL/GenBank/DDBJ whole genome shotgun (WGS) entry which is preliminary data.</text>
</comment>
<dbReference type="Proteomes" id="UP000561045">
    <property type="component" value="Unassembled WGS sequence"/>
</dbReference>
<organism evidence="2 3">
    <name type="scientific">Niveibacterium umoris</name>
    <dbReference type="NCBI Taxonomy" id="1193620"/>
    <lineage>
        <taxon>Bacteria</taxon>
        <taxon>Pseudomonadati</taxon>
        <taxon>Pseudomonadota</taxon>
        <taxon>Betaproteobacteria</taxon>
        <taxon>Rhodocyclales</taxon>
        <taxon>Rhodocyclaceae</taxon>
        <taxon>Niveibacterium</taxon>
    </lineage>
</organism>
<gene>
    <name evidence="2" type="ORF">GGR36_002341</name>
</gene>
<feature type="transmembrane region" description="Helical" evidence="1">
    <location>
        <begin position="12"/>
        <end position="30"/>
    </location>
</feature>
<accession>A0A840BK86</accession>